<reference evidence="4 5" key="1">
    <citation type="journal article" date="2019" name="Nat. Med.">
        <title>A library of human gut bacterial isolates paired with longitudinal multiomics data enables mechanistic microbiome research.</title>
        <authorList>
            <person name="Poyet M."/>
            <person name="Groussin M."/>
            <person name="Gibbons S.M."/>
            <person name="Avila-Pacheco J."/>
            <person name="Jiang X."/>
            <person name="Kearney S.M."/>
            <person name="Perrotta A.R."/>
            <person name="Berdy B."/>
            <person name="Zhao S."/>
            <person name="Lieberman T.D."/>
            <person name="Swanson P.K."/>
            <person name="Smith M."/>
            <person name="Roesemann S."/>
            <person name="Alexander J.E."/>
            <person name="Rich S.A."/>
            <person name="Livny J."/>
            <person name="Vlamakis H."/>
            <person name="Clish C."/>
            <person name="Bullock K."/>
            <person name="Deik A."/>
            <person name="Scott J."/>
            <person name="Pierce K.A."/>
            <person name="Xavier R.J."/>
            <person name="Alm E.J."/>
        </authorList>
    </citation>
    <scope>NUCLEOTIDE SEQUENCE [LARGE SCALE GENOMIC DNA]</scope>
    <source>
        <strain evidence="3 4">BIOML-A16</strain>
        <strain evidence="2 5">BIOML-A62</strain>
    </source>
</reference>
<evidence type="ECO:0000313" key="3">
    <source>
        <dbReference type="EMBL" id="KAB6336938.1"/>
    </source>
</evidence>
<evidence type="ECO:0000313" key="2">
    <source>
        <dbReference type="EMBL" id="KAB6138553.1"/>
    </source>
</evidence>
<feature type="compositionally biased region" description="Low complexity" evidence="1">
    <location>
        <begin position="277"/>
        <end position="287"/>
    </location>
</feature>
<dbReference type="Proteomes" id="UP000438288">
    <property type="component" value="Unassembled WGS sequence"/>
</dbReference>
<comment type="caution">
    <text evidence="2">The sequence shown here is derived from an EMBL/GenBank/DDBJ whole genome shotgun (WGS) entry which is preliminary data.</text>
</comment>
<feature type="compositionally biased region" description="Basic and acidic residues" evidence="1">
    <location>
        <begin position="373"/>
        <end position="384"/>
    </location>
</feature>
<sequence>MIAKAKSISHGINDIRYITGESRNKKHPERIYHVKDNLLPPGLDATGIWDSMRLTLAKSRRVKNSVIRIEVSPAPEHTKDFTIDDWRKLWDDFIDEFDNIELCDKNGRTYSPKTNLRGSKGSIWLHEESESGVPHLHGAFCRIDGQGRVNNDHDIHLRAQRAAERVALKRGWTTAAEVRDTNIGQVNRDCMEALQSLESWSWDGYAAILRSKGYDLWELKDNRKVLRGYVLKKGNARYKASELGRGRNLMASRLESTWRKLHAAPGTKAVPTPPAARKPVPAAPFRAQGTAPVPRYTDYRPGTIPYRIDIDGESLRRFIPERVMEVFDDEFDYREVANHKELTNLAVSLFIGMMSAQAAPSGGGGGSTGDMPWGRREDEDEREWARRCAREAARMLGRKPKTGQKR</sequence>
<dbReference type="AlphaFoldDB" id="A0A6A2RJN9"/>
<dbReference type="Proteomes" id="UP000487596">
    <property type="component" value="Unassembled WGS sequence"/>
</dbReference>
<dbReference type="EMBL" id="WDCP01000068">
    <property type="protein sequence ID" value="KAB6336938.1"/>
    <property type="molecule type" value="Genomic_DNA"/>
</dbReference>
<organism evidence="2 5">
    <name type="scientific">Bacteroides xylanisolvens</name>
    <dbReference type="NCBI Taxonomy" id="371601"/>
    <lineage>
        <taxon>Bacteria</taxon>
        <taxon>Pseudomonadati</taxon>
        <taxon>Bacteroidota</taxon>
        <taxon>Bacteroidia</taxon>
        <taxon>Bacteroidales</taxon>
        <taxon>Bacteroidaceae</taxon>
        <taxon>Bacteroides</taxon>
    </lineage>
</organism>
<protein>
    <submittedName>
        <fullName evidence="2">Relaxase</fullName>
    </submittedName>
</protein>
<feature type="region of interest" description="Disordered" evidence="1">
    <location>
        <begin position="358"/>
        <end position="384"/>
    </location>
</feature>
<gene>
    <name evidence="2" type="ORF">GA424_10685</name>
    <name evidence="3" type="ORF">GAZ43_20675</name>
</gene>
<name>A0A6A2RJN9_9BACE</name>
<dbReference type="EMBL" id="WDEH01000015">
    <property type="protein sequence ID" value="KAB6138553.1"/>
    <property type="molecule type" value="Genomic_DNA"/>
</dbReference>
<evidence type="ECO:0000256" key="1">
    <source>
        <dbReference type="SAM" id="MobiDB-lite"/>
    </source>
</evidence>
<accession>A0A6A2RJN9</accession>
<proteinExistence type="predicted"/>
<feature type="region of interest" description="Disordered" evidence="1">
    <location>
        <begin position="265"/>
        <end position="296"/>
    </location>
</feature>
<evidence type="ECO:0000313" key="5">
    <source>
        <dbReference type="Proteomes" id="UP000487596"/>
    </source>
</evidence>
<dbReference type="RefSeq" id="WP_151921224.1">
    <property type="nucleotide sequence ID" value="NZ_CP103098.1"/>
</dbReference>
<evidence type="ECO:0000313" key="4">
    <source>
        <dbReference type="Proteomes" id="UP000438288"/>
    </source>
</evidence>